<evidence type="ECO:0000256" key="2">
    <source>
        <dbReference type="ARBA" id="ARBA00005372"/>
    </source>
</evidence>
<dbReference type="NCBIfam" id="TIGR03649">
    <property type="entry name" value="ergot_EASG"/>
    <property type="match status" value="1"/>
</dbReference>
<comment type="pathway">
    <text evidence="1">Alkaloid biosynthesis; ergot alkaloid biosynthesis.</text>
</comment>
<reference evidence="6" key="1">
    <citation type="submission" date="2023-03" db="EMBL/GenBank/DDBJ databases">
        <title>Massive genome expansion in bonnet fungi (Mycena s.s.) driven by repeated elements and novel gene families across ecological guilds.</title>
        <authorList>
            <consortium name="Lawrence Berkeley National Laboratory"/>
            <person name="Harder C.B."/>
            <person name="Miyauchi S."/>
            <person name="Viragh M."/>
            <person name="Kuo A."/>
            <person name="Thoen E."/>
            <person name="Andreopoulos B."/>
            <person name="Lu D."/>
            <person name="Skrede I."/>
            <person name="Drula E."/>
            <person name="Henrissat B."/>
            <person name="Morin E."/>
            <person name="Kohler A."/>
            <person name="Barry K."/>
            <person name="LaButti K."/>
            <person name="Morin E."/>
            <person name="Salamov A."/>
            <person name="Lipzen A."/>
            <person name="Mereny Z."/>
            <person name="Hegedus B."/>
            <person name="Baldrian P."/>
            <person name="Stursova M."/>
            <person name="Weitz H."/>
            <person name="Taylor A."/>
            <person name="Grigoriev I.V."/>
            <person name="Nagy L.G."/>
            <person name="Martin F."/>
            <person name="Kauserud H."/>
        </authorList>
    </citation>
    <scope>NUCLEOTIDE SEQUENCE</scope>
    <source>
        <strain evidence="6">CBHHK188m</strain>
    </source>
</reference>
<dbReference type="Gene3D" id="3.90.25.10">
    <property type="entry name" value="UDP-galactose 4-epimerase, domain 1"/>
    <property type="match status" value="1"/>
</dbReference>
<keyword evidence="4" id="KW-0560">Oxidoreductase</keyword>
<evidence type="ECO:0000256" key="1">
    <source>
        <dbReference type="ARBA" id="ARBA00005107"/>
    </source>
</evidence>
<comment type="caution">
    <text evidence="6">The sequence shown here is derived from an EMBL/GenBank/DDBJ whole genome shotgun (WGS) entry which is preliminary data.</text>
</comment>
<comment type="similarity">
    <text evidence="2">Belongs to the fgaFS/easG family.</text>
</comment>
<dbReference type="EMBL" id="JARJLG010000185">
    <property type="protein sequence ID" value="KAJ7731109.1"/>
    <property type="molecule type" value="Genomic_DNA"/>
</dbReference>
<keyword evidence="7" id="KW-1185">Reference proteome</keyword>
<evidence type="ECO:0000256" key="3">
    <source>
        <dbReference type="ARBA" id="ARBA00022589"/>
    </source>
</evidence>
<evidence type="ECO:0000313" key="7">
    <source>
        <dbReference type="Proteomes" id="UP001215280"/>
    </source>
</evidence>
<accession>A0AAD7MUE4</accession>
<organism evidence="6 7">
    <name type="scientific">Mycena maculata</name>
    <dbReference type="NCBI Taxonomy" id="230809"/>
    <lineage>
        <taxon>Eukaryota</taxon>
        <taxon>Fungi</taxon>
        <taxon>Dikarya</taxon>
        <taxon>Basidiomycota</taxon>
        <taxon>Agaricomycotina</taxon>
        <taxon>Agaricomycetes</taxon>
        <taxon>Agaricomycetidae</taxon>
        <taxon>Agaricales</taxon>
        <taxon>Marasmiineae</taxon>
        <taxon>Mycenaceae</taxon>
        <taxon>Mycena</taxon>
    </lineage>
</organism>
<dbReference type="SUPFAM" id="SSF51735">
    <property type="entry name" value="NAD(P)-binding Rossmann-fold domains"/>
    <property type="match status" value="1"/>
</dbReference>
<dbReference type="InterPro" id="IPR019901">
    <property type="entry name" value="Ergot_alkaloid_biosynthesis"/>
</dbReference>
<dbReference type="PANTHER" id="PTHR43162">
    <property type="match status" value="1"/>
</dbReference>
<evidence type="ECO:0000313" key="6">
    <source>
        <dbReference type="EMBL" id="KAJ7731109.1"/>
    </source>
</evidence>
<gene>
    <name evidence="6" type="ORF">DFH07DRAFT_755774</name>
</gene>
<feature type="domain" description="NmrA-like" evidence="5">
    <location>
        <begin position="2"/>
        <end position="240"/>
    </location>
</feature>
<dbReference type="InterPro" id="IPR051604">
    <property type="entry name" value="Ergot_Alk_Oxidoreductase"/>
</dbReference>
<keyword evidence="3" id="KW-0017">Alkaloid metabolism</keyword>
<dbReference type="InterPro" id="IPR036291">
    <property type="entry name" value="NAD(P)-bd_dom_sf"/>
</dbReference>
<dbReference type="AlphaFoldDB" id="A0AAD7MUE4"/>
<name>A0AAD7MUE4_9AGAR</name>
<dbReference type="GO" id="GO:0016491">
    <property type="term" value="F:oxidoreductase activity"/>
    <property type="evidence" value="ECO:0007669"/>
    <property type="project" value="UniProtKB-KW"/>
</dbReference>
<dbReference type="InterPro" id="IPR008030">
    <property type="entry name" value="NmrA-like"/>
</dbReference>
<evidence type="ECO:0000256" key="4">
    <source>
        <dbReference type="ARBA" id="ARBA00023002"/>
    </source>
</evidence>
<dbReference type="Gene3D" id="3.40.50.720">
    <property type="entry name" value="NAD(P)-binding Rossmann-like Domain"/>
    <property type="match status" value="1"/>
</dbReference>
<proteinExistence type="inferred from homology"/>
<dbReference type="PANTHER" id="PTHR43162:SF1">
    <property type="entry name" value="PRESTALK A DIFFERENTIATION PROTEIN A"/>
    <property type="match status" value="1"/>
</dbReference>
<dbReference type="GO" id="GO:0009820">
    <property type="term" value="P:alkaloid metabolic process"/>
    <property type="evidence" value="ECO:0007669"/>
    <property type="project" value="UniProtKB-KW"/>
</dbReference>
<dbReference type="Pfam" id="PF05368">
    <property type="entry name" value="NmrA"/>
    <property type="match status" value="1"/>
</dbReference>
<protein>
    <recommendedName>
        <fullName evidence="5">NmrA-like domain-containing protein</fullName>
    </recommendedName>
</protein>
<evidence type="ECO:0000259" key="5">
    <source>
        <dbReference type="Pfam" id="PF05368"/>
    </source>
</evidence>
<dbReference type="Proteomes" id="UP001215280">
    <property type="component" value="Unassembled WGS sequence"/>
</dbReference>
<sequence>MTILLTGGTGKSATPLAKLLLEANHPVLLANRSGNVPAPFKGARFDWLDTSTYKIPFEADSNIDRVYIIAPGVTDMFPPMKAFIDFAVERGVKRFVLLSAGLLEPGGPAMGKAHEYLDTLNVEYCALRPSWFFDNFVVQYADRIKSKNEIVSAAKDGQVGWVSTEDIADVAFKALIDDVIQNDNPIIVGPELFSYDQIAALLSEILGREIKHTRLTEAELKEVMVARGMPESYGQMMAMLDGFVAQGAEEQLFHKANVVGKRTLRAFFEANKDVWRTAD</sequence>